<evidence type="ECO:0000313" key="2">
    <source>
        <dbReference type="Proteomes" id="UP001163603"/>
    </source>
</evidence>
<evidence type="ECO:0000313" key="1">
    <source>
        <dbReference type="EMBL" id="KAJ0046526.1"/>
    </source>
</evidence>
<gene>
    <name evidence="1" type="ORF">Pint_06265</name>
</gene>
<proteinExistence type="predicted"/>
<dbReference type="EMBL" id="CM047738">
    <property type="protein sequence ID" value="KAJ0046526.1"/>
    <property type="molecule type" value="Genomic_DNA"/>
</dbReference>
<dbReference type="Proteomes" id="UP001163603">
    <property type="component" value="Chromosome 3"/>
</dbReference>
<organism evidence="1 2">
    <name type="scientific">Pistacia integerrima</name>
    <dbReference type="NCBI Taxonomy" id="434235"/>
    <lineage>
        <taxon>Eukaryota</taxon>
        <taxon>Viridiplantae</taxon>
        <taxon>Streptophyta</taxon>
        <taxon>Embryophyta</taxon>
        <taxon>Tracheophyta</taxon>
        <taxon>Spermatophyta</taxon>
        <taxon>Magnoliopsida</taxon>
        <taxon>eudicotyledons</taxon>
        <taxon>Gunneridae</taxon>
        <taxon>Pentapetalae</taxon>
        <taxon>rosids</taxon>
        <taxon>malvids</taxon>
        <taxon>Sapindales</taxon>
        <taxon>Anacardiaceae</taxon>
        <taxon>Pistacia</taxon>
    </lineage>
</organism>
<comment type="caution">
    <text evidence="1">The sequence shown here is derived from an EMBL/GenBank/DDBJ whole genome shotgun (WGS) entry which is preliminary data.</text>
</comment>
<reference evidence="2" key="1">
    <citation type="journal article" date="2023" name="G3 (Bethesda)">
        <title>Genome assembly and association tests identify interacting loci associated with vigor, precocity, and sex in interspecific pistachio rootstocks.</title>
        <authorList>
            <person name="Palmer W."/>
            <person name="Jacygrad E."/>
            <person name="Sagayaradj S."/>
            <person name="Cavanaugh K."/>
            <person name="Han R."/>
            <person name="Bertier L."/>
            <person name="Beede B."/>
            <person name="Kafkas S."/>
            <person name="Golino D."/>
            <person name="Preece J."/>
            <person name="Michelmore R."/>
        </authorList>
    </citation>
    <scope>NUCLEOTIDE SEQUENCE [LARGE SCALE GENOMIC DNA]</scope>
</reference>
<name>A0ACC0Z8F2_9ROSI</name>
<accession>A0ACC0Z8F2</accession>
<keyword evidence="2" id="KW-1185">Reference proteome</keyword>
<sequence>MSSEYVAFGEIDTSLDIWCLGCMVMEMFTRRTAMRWTNEKFVIYELVEVKKTPIILENMLDKGKVFLMKCFFTNPMERSGQQRSYWSTFYC</sequence>
<protein>
    <submittedName>
        <fullName evidence="1">Uncharacterized protein</fullName>
    </submittedName>
</protein>